<feature type="region of interest" description="Disordered" evidence="1">
    <location>
        <begin position="87"/>
        <end position="138"/>
    </location>
</feature>
<accession>A0A250KUN5</accession>
<dbReference type="AlphaFoldDB" id="A0A250KUN5"/>
<evidence type="ECO:0000313" key="2">
    <source>
        <dbReference type="EMBL" id="BBA35378.1"/>
    </source>
</evidence>
<organism evidence="2 3">
    <name type="scientific">Methylocaldum marinum</name>
    <dbReference type="NCBI Taxonomy" id="1432792"/>
    <lineage>
        <taxon>Bacteria</taxon>
        <taxon>Pseudomonadati</taxon>
        <taxon>Pseudomonadota</taxon>
        <taxon>Gammaproteobacteria</taxon>
        <taxon>Methylococcales</taxon>
        <taxon>Methylococcaceae</taxon>
        <taxon>Methylocaldum</taxon>
    </lineage>
</organism>
<dbReference type="KEGG" id="mmai:sS8_3440"/>
<dbReference type="EMBL" id="AP017928">
    <property type="protein sequence ID" value="BBA35378.1"/>
    <property type="molecule type" value="Genomic_DNA"/>
</dbReference>
<evidence type="ECO:0000256" key="1">
    <source>
        <dbReference type="SAM" id="MobiDB-lite"/>
    </source>
</evidence>
<dbReference type="RefSeq" id="WP_232020717.1">
    <property type="nucleotide sequence ID" value="NZ_AP017928.1"/>
</dbReference>
<evidence type="ECO:0000313" key="3">
    <source>
        <dbReference type="Proteomes" id="UP000266313"/>
    </source>
</evidence>
<sequence>MKNLLPIAVAENLSPYFQAAREKFGELNPEQPLQTWLDKVAVVPPGQPVLPPKIDAAIQRTVYEAVLKNRQLEMRCQPVTALRPRRYVPVNPPRAGAARSRGLPGSHGLRLSGPIDSSLASDTVGETTGNAKQSFGGV</sequence>
<protein>
    <submittedName>
        <fullName evidence="2">Uncharacterized protein</fullName>
    </submittedName>
</protein>
<proteinExistence type="predicted"/>
<dbReference type="Proteomes" id="UP000266313">
    <property type="component" value="Chromosome"/>
</dbReference>
<keyword evidence="3" id="KW-1185">Reference proteome</keyword>
<feature type="compositionally biased region" description="Polar residues" evidence="1">
    <location>
        <begin position="118"/>
        <end position="138"/>
    </location>
</feature>
<name>A0A250KUN5_9GAMM</name>
<reference evidence="2 3" key="1">
    <citation type="submission" date="2016-12" db="EMBL/GenBank/DDBJ databases">
        <title>Genome sequencing of Methylocaldum marinum.</title>
        <authorList>
            <person name="Takeuchi M."/>
            <person name="Kamagata Y."/>
            <person name="Hiraoka S."/>
            <person name="Oshima K."/>
            <person name="Hattori M."/>
            <person name="Iwasaki W."/>
        </authorList>
    </citation>
    <scope>NUCLEOTIDE SEQUENCE [LARGE SCALE GENOMIC DNA]</scope>
    <source>
        <strain evidence="2 3">S8</strain>
    </source>
</reference>
<gene>
    <name evidence="2" type="ORF">sS8_3440</name>
</gene>